<dbReference type="GeneID" id="92099556"/>
<dbReference type="CDD" id="cd09917">
    <property type="entry name" value="F-box_SF"/>
    <property type="match status" value="1"/>
</dbReference>
<dbReference type="Proteomes" id="UP001480595">
    <property type="component" value="Unassembled WGS sequence"/>
</dbReference>
<feature type="region of interest" description="Disordered" evidence="1">
    <location>
        <begin position="1"/>
        <end position="25"/>
    </location>
</feature>
<dbReference type="EMBL" id="JAQQWL010000016">
    <property type="protein sequence ID" value="KAK8038317.1"/>
    <property type="molecule type" value="Genomic_DNA"/>
</dbReference>
<comment type="caution">
    <text evidence="2">The sequence shown here is derived from an EMBL/GenBank/DDBJ whole genome shotgun (WGS) entry which is preliminary data.</text>
</comment>
<feature type="compositionally biased region" description="Polar residues" evidence="1">
    <location>
        <begin position="1"/>
        <end position="15"/>
    </location>
</feature>
<name>A0ABR1SVS8_9PEZI</name>
<gene>
    <name evidence="2" type="ORF">PG994_015084</name>
</gene>
<sequence>MQLLRSNDYSPSSDRTFYRRDTDAPHPYDAVRESRKCIVSRRPGYIQVTQTMRDSSQIAGATHLSILDQLPNEVITAILQYCTVRTLLSPVLRVNHAAYAIAKHLPGLVSVTETLRGNLSRFLGAPHEDLVGPHPHQHLRHHAPTVGE</sequence>
<organism evidence="2 3">
    <name type="scientific">Apiospora phragmitis</name>
    <dbReference type="NCBI Taxonomy" id="2905665"/>
    <lineage>
        <taxon>Eukaryota</taxon>
        <taxon>Fungi</taxon>
        <taxon>Dikarya</taxon>
        <taxon>Ascomycota</taxon>
        <taxon>Pezizomycotina</taxon>
        <taxon>Sordariomycetes</taxon>
        <taxon>Xylariomycetidae</taxon>
        <taxon>Amphisphaeriales</taxon>
        <taxon>Apiosporaceae</taxon>
        <taxon>Apiospora</taxon>
    </lineage>
</organism>
<evidence type="ECO:0008006" key="4">
    <source>
        <dbReference type="Google" id="ProtNLM"/>
    </source>
</evidence>
<reference evidence="2 3" key="1">
    <citation type="submission" date="2023-01" db="EMBL/GenBank/DDBJ databases">
        <title>Analysis of 21 Apiospora genomes using comparative genomics revels a genus with tremendous synthesis potential of carbohydrate active enzymes and secondary metabolites.</title>
        <authorList>
            <person name="Sorensen T."/>
        </authorList>
    </citation>
    <scope>NUCLEOTIDE SEQUENCE [LARGE SCALE GENOMIC DNA]</scope>
    <source>
        <strain evidence="2 3">CBS 135458</strain>
    </source>
</reference>
<dbReference type="RefSeq" id="XP_066708169.1">
    <property type="nucleotide sequence ID" value="XM_066866493.1"/>
</dbReference>
<feature type="compositionally biased region" description="Basic and acidic residues" evidence="1">
    <location>
        <begin position="16"/>
        <end position="25"/>
    </location>
</feature>
<evidence type="ECO:0000256" key="1">
    <source>
        <dbReference type="SAM" id="MobiDB-lite"/>
    </source>
</evidence>
<keyword evidence="3" id="KW-1185">Reference proteome</keyword>
<accession>A0ABR1SVS8</accession>
<evidence type="ECO:0000313" key="2">
    <source>
        <dbReference type="EMBL" id="KAK8038317.1"/>
    </source>
</evidence>
<proteinExistence type="predicted"/>
<protein>
    <recommendedName>
        <fullName evidence="4">F-box domain-containing protein</fullName>
    </recommendedName>
</protein>
<evidence type="ECO:0000313" key="3">
    <source>
        <dbReference type="Proteomes" id="UP001480595"/>
    </source>
</evidence>